<dbReference type="EMBL" id="MRTP01000008">
    <property type="protein sequence ID" value="OMF52070.1"/>
    <property type="molecule type" value="Genomic_DNA"/>
</dbReference>
<dbReference type="InterPro" id="IPR029033">
    <property type="entry name" value="His_PPase_superfam"/>
</dbReference>
<dbReference type="SMART" id="SM00855">
    <property type="entry name" value="PGAM"/>
    <property type="match status" value="1"/>
</dbReference>
<proteinExistence type="predicted"/>
<evidence type="ECO:0000313" key="1">
    <source>
        <dbReference type="EMBL" id="OMF52070.1"/>
    </source>
</evidence>
<name>A0A1R1EJT8_9BACL</name>
<dbReference type="AlphaFoldDB" id="A0A1R1EJT8"/>
<reference evidence="1 2" key="1">
    <citation type="submission" date="2016-11" db="EMBL/GenBank/DDBJ databases">
        <title>Paenibacillus species isolates.</title>
        <authorList>
            <person name="Beno S.M."/>
        </authorList>
    </citation>
    <scope>NUCLEOTIDE SEQUENCE [LARGE SCALE GENOMIC DNA]</scope>
    <source>
        <strain evidence="1 2">FSL R5-0378</strain>
    </source>
</reference>
<dbReference type="InterPro" id="IPR050275">
    <property type="entry name" value="PGM_Phosphatase"/>
</dbReference>
<organism evidence="1 2">
    <name type="scientific">Paenibacillus rhizosphaerae</name>
    <dbReference type="NCBI Taxonomy" id="297318"/>
    <lineage>
        <taxon>Bacteria</taxon>
        <taxon>Bacillati</taxon>
        <taxon>Bacillota</taxon>
        <taxon>Bacilli</taxon>
        <taxon>Bacillales</taxon>
        <taxon>Paenibacillaceae</taxon>
        <taxon>Paenibacillus</taxon>
    </lineage>
</organism>
<dbReference type="GO" id="GO:0016791">
    <property type="term" value="F:phosphatase activity"/>
    <property type="evidence" value="ECO:0007669"/>
    <property type="project" value="TreeGrafter"/>
</dbReference>
<accession>A0A1R1EJT8</accession>
<dbReference type="PANTHER" id="PTHR48100:SF59">
    <property type="entry name" value="ADENOSYLCOBALAMIN_ALPHA-RIBAZOLE PHOSPHATASE"/>
    <property type="match status" value="1"/>
</dbReference>
<dbReference type="Gene3D" id="3.40.50.1240">
    <property type="entry name" value="Phosphoglycerate mutase-like"/>
    <property type="match status" value="1"/>
</dbReference>
<dbReference type="STRING" id="297318.BK138_23715"/>
<dbReference type="GO" id="GO:0005737">
    <property type="term" value="C:cytoplasm"/>
    <property type="evidence" value="ECO:0007669"/>
    <property type="project" value="TreeGrafter"/>
</dbReference>
<dbReference type="CDD" id="cd07067">
    <property type="entry name" value="HP_PGM_like"/>
    <property type="match status" value="1"/>
</dbReference>
<dbReference type="Proteomes" id="UP000187172">
    <property type="component" value="Unassembled WGS sequence"/>
</dbReference>
<dbReference type="SUPFAM" id="SSF53254">
    <property type="entry name" value="Phosphoglycerate mutase-like"/>
    <property type="match status" value="1"/>
</dbReference>
<sequence>MTANSVHHLKRNTILYFVRHAESPYEEGRERTRGLSRQGLADALAVKDRLLGEGIDLYISSPYERAVRTIRDAADSAGREIIIEEDLREREIGQIGRLSFQEAKQKVYGDAAFAFPGGESSLKARHRAAQVIRKLLDEHAGKRIVIGTHGDIMTLMLGEFDPRFDYAFWESTSMPDIYKTEWEGETLRQVTRMWKE</sequence>
<gene>
    <name evidence="1" type="ORF">BK138_23715</name>
</gene>
<dbReference type="RefSeq" id="WP_076173496.1">
    <property type="nucleotide sequence ID" value="NZ_MRTP01000008.1"/>
</dbReference>
<dbReference type="PANTHER" id="PTHR48100">
    <property type="entry name" value="BROAD-SPECIFICITY PHOSPHATASE YOR283W-RELATED"/>
    <property type="match status" value="1"/>
</dbReference>
<evidence type="ECO:0000313" key="2">
    <source>
        <dbReference type="Proteomes" id="UP000187172"/>
    </source>
</evidence>
<dbReference type="InterPro" id="IPR013078">
    <property type="entry name" value="His_Pase_superF_clade-1"/>
</dbReference>
<comment type="caution">
    <text evidence="1">The sequence shown here is derived from an EMBL/GenBank/DDBJ whole genome shotgun (WGS) entry which is preliminary data.</text>
</comment>
<dbReference type="Pfam" id="PF00300">
    <property type="entry name" value="His_Phos_1"/>
    <property type="match status" value="1"/>
</dbReference>
<keyword evidence="2" id="KW-1185">Reference proteome</keyword>
<protein>
    <submittedName>
        <fullName evidence="1">Histidine phosphatase family protein</fullName>
    </submittedName>
</protein>